<keyword evidence="15" id="KW-1185">Reference proteome</keyword>
<organism evidence="14 15">
    <name type="scientific">Undibacterium amnicola</name>
    <dbReference type="NCBI Taxonomy" id="1834038"/>
    <lineage>
        <taxon>Bacteria</taxon>
        <taxon>Pseudomonadati</taxon>
        <taxon>Pseudomonadota</taxon>
        <taxon>Betaproteobacteria</taxon>
        <taxon>Burkholderiales</taxon>
        <taxon>Oxalobacteraceae</taxon>
        <taxon>Undibacterium</taxon>
    </lineage>
</organism>
<gene>
    <name evidence="14" type="ORF">H8K33_14435</name>
</gene>
<dbReference type="PANTHER" id="PTHR30558">
    <property type="entry name" value="EXBD MEMBRANE COMPONENT OF PMF-DRIVEN MACROMOLECULE IMPORT SYSTEM"/>
    <property type="match status" value="1"/>
</dbReference>
<dbReference type="Gene3D" id="3.30.420.270">
    <property type="match status" value="1"/>
</dbReference>
<evidence type="ECO:0000256" key="13">
    <source>
        <dbReference type="SAM" id="Phobius"/>
    </source>
</evidence>
<name>A0ABR6XTK7_9BURK</name>
<keyword evidence="6" id="KW-1003">Cell membrane</keyword>
<evidence type="ECO:0000256" key="5">
    <source>
        <dbReference type="ARBA" id="ARBA00022448"/>
    </source>
</evidence>
<proteinExistence type="inferred from homology"/>
<protein>
    <submittedName>
        <fullName evidence="14">Biopolymer transporter ExbD</fullName>
    </submittedName>
</protein>
<evidence type="ECO:0000256" key="2">
    <source>
        <dbReference type="ARBA" id="ARBA00004249"/>
    </source>
</evidence>
<evidence type="ECO:0000313" key="15">
    <source>
        <dbReference type="Proteomes" id="UP000643610"/>
    </source>
</evidence>
<reference evidence="14 15" key="1">
    <citation type="submission" date="2020-08" db="EMBL/GenBank/DDBJ databases">
        <title>Novel species isolated from subtropical streams in China.</title>
        <authorList>
            <person name="Lu H."/>
        </authorList>
    </citation>
    <scope>NUCLEOTIDE SEQUENCE [LARGE SCALE GENOMIC DNA]</scope>
    <source>
        <strain evidence="14 15">KCTC 52442</strain>
    </source>
</reference>
<comment type="function">
    <text evidence="1">Involved in the TonB-dependent energy-dependent transport of various receptor-bound substrates.</text>
</comment>
<evidence type="ECO:0000256" key="6">
    <source>
        <dbReference type="ARBA" id="ARBA00022475"/>
    </source>
</evidence>
<evidence type="ECO:0000256" key="3">
    <source>
        <dbReference type="ARBA" id="ARBA00005811"/>
    </source>
</evidence>
<comment type="similarity">
    <text evidence="3 12">Belongs to the ExbD/TolR family.</text>
</comment>
<evidence type="ECO:0000256" key="4">
    <source>
        <dbReference type="ARBA" id="ARBA00011471"/>
    </source>
</evidence>
<keyword evidence="9 12" id="KW-0653">Protein transport</keyword>
<keyword evidence="7" id="KW-0997">Cell inner membrane</keyword>
<keyword evidence="5 12" id="KW-0813">Transport</keyword>
<dbReference type="InterPro" id="IPR003400">
    <property type="entry name" value="ExbD"/>
</dbReference>
<evidence type="ECO:0000256" key="11">
    <source>
        <dbReference type="ARBA" id="ARBA00023136"/>
    </source>
</evidence>
<evidence type="ECO:0000256" key="9">
    <source>
        <dbReference type="ARBA" id="ARBA00022927"/>
    </source>
</evidence>
<comment type="subunit">
    <text evidence="4">The accessory proteins ExbB and ExbD seem to form a complex with TonB.</text>
</comment>
<accession>A0ABR6XTK7</accession>
<dbReference type="RefSeq" id="WP_186891754.1">
    <property type="nucleotide sequence ID" value="NZ_JACOFU010000006.1"/>
</dbReference>
<evidence type="ECO:0000256" key="8">
    <source>
        <dbReference type="ARBA" id="ARBA00022692"/>
    </source>
</evidence>
<evidence type="ECO:0000256" key="12">
    <source>
        <dbReference type="RuleBase" id="RU003879"/>
    </source>
</evidence>
<dbReference type="Proteomes" id="UP000643610">
    <property type="component" value="Unassembled WGS sequence"/>
</dbReference>
<evidence type="ECO:0000256" key="7">
    <source>
        <dbReference type="ARBA" id="ARBA00022519"/>
    </source>
</evidence>
<comment type="subcellular location">
    <subcellularLocation>
        <location evidence="2">Cell inner membrane</location>
        <topology evidence="2">Single-pass type II membrane protein</topology>
    </subcellularLocation>
    <subcellularLocation>
        <location evidence="12">Cell membrane</location>
        <topology evidence="12">Single-pass type II membrane protein</topology>
    </subcellularLocation>
</comment>
<comment type="caution">
    <text evidence="14">The sequence shown here is derived from an EMBL/GenBank/DDBJ whole genome shotgun (WGS) entry which is preliminary data.</text>
</comment>
<feature type="transmembrane region" description="Helical" evidence="13">
    <location>
        <begin position="20"/>
        <end position="39"/>
    </location>
</feature>
<keyword evidence="8 12" id="KW-0812">Transmembrane</keyword>
<dbReference type="Pfam" id="PF02472">
    <property type="entry name" value="ExbD"/>
    <property type="match status" value="1"/>
</dbReference>
<keyword evidence="11 13" id="KW-0472">Membrane</keyword>
<evidence type="ECO:0000256" key="10">
    <source>
        <dbReference type="ARBA" id="ARBA00022989"/>
    </source>
</evidence>
<dbReference type="PANTHER" id="PTHR30558:SF12">
    <property type="entry name" value="BIOPOLYMER TRANSPORT PROTEIN EXBD"/>
    <property type="match status" value="1"/>
</dbReference>
<keyword evidence="10 13" id="KW-1133">Transmembrane helix</keyword>
<evidence type="ECO:0000256" key="1">
    <source>
        <dbReference type="ARBA" id="ARBA00003540"/>
    </source>
</evidence>
<dbReference type="EMBL" id="JACOFU010000006">
    <property type="protein sequence ID" value="MBC3832703.1"/>
    <property type="molecule type" value="Genomic_DNA"/>
</dbReference>
<evidence type="ECO:0000313" key="14">
    <source>
        <dbReference type="EMBL" id="MBC3832703.1"/>
    </source>
</evidence>
<sequence length="137" mass="14354">MGFSTGKSAGDLNSEINVTPMVDVMLVLLVAFIITIPAVQNAVKINLPKTAATAPLTEIKPITVSVDADAKVYINKQEVTVEGLESDLKSRVTATPDIPVNFQADEGVPYRSVAKAIASIQRSGVTKLSVVTSPTGS</sequence>